<dbReference type="Pfam" id="PF01612">
    <property type="entry name" value="DNA_pol_A_exo1"/>
    <property type="match status" value="1"/>
</dbReference>
<dbReference type="InterPro" id="IPR048579">
    <property type="entry name" value="RNAseD_HRDC_C"/>
</dbReference>
<evidence type="ECO:0000259" key="7">
    <source>
        <dbReference type="PROSITE" id="PS50967"/>
    </source>
</evidence>
<dbReference type="GO" id="GO:0008408">
    <property type="term" value="F:3'-5' exonuclease activity"/>
    <property type="evidence" value="ECO:0007669"/>
    <property type="project" value="InterPro"/>
</dbReference>
<dbReference type="OrthoDB" id="9800549at2"/>
<dbReference type="InterPro" id="IPR006292">
    <property type="entry name" value="RNase_D"/>
</dbReference>
<keyword evidence="3 6" id="KW-0540">Nuclease</keyword>
<organism evidence="8 9">
    <name type="scientific">Shimwellia blattae (strain ATCC 29907 / DSM 4481 / JCM 1650 / NBRC 105725 / CDC 9005-74)</name>
    <name type="common">Escherichia blattae</name>
    <dbReference type="NCBI Taxonomy" id="630626"/>
    <lineage>
        <taxon>Bacteria</taxon>
        <taxon>Pseudomonadati</taxon>
        <taxon>Pseudomonadota</taxon>
        <taxon>Gammaproteobacteria</taxon>
        <taxon>Enterobacterales</taxon>
        <taxon>Enterobacteriaceae</taxon>
        <taxon>Shimwellia</taxon>
    </lineage>
</organism>
<dbReference type="InterPro" id="IPR010997">
    <property type="entry name" value="HRDC-like_sf"/>
</dbReference>
<keyword evidence="1 6" id="KW-0963">Cytoplasm</keyword>
<dbReference type="KEGG" id="ebt:EBL_c17770"/>
<dbReference type="InterPro" id="IPR044876">
    <property type="entry name" value="HRDC_dom_sf"/>
</dbReference>
<comment type="catalytic activity">
    <reaction evidence="6">
        <text>Exonucleolytic cleavage that removes extra residues from the 3'-terminus of tRNA to produce 5'-mononucleotides.</text>
        <dbReference type="EC" id="3.1.13.5"/>
    </reaction>
</comment>
<dbReference type="FunFam" id="3.30.420.10:FF:000060">
    <property type="entry name" value="Ribonuclease D"/>
    <property type="match status" value="1"/>
</dbReference>
<dbReference type="eggNOG" id="COG0349">
    <property type="taxonomic scope" value="Bacteria"/>
</dbReference>
<keyword evidence="2 6" id="KW-0819">tRNA processing</keyword>
<dbReference type="Gene3D" id="1.10.150.80">
    <property type="entry name" value="HRDC domain"/>
    <property type="match status" value="2"/>
</dbReference>
<dbReference type="PANTHER" id="PTHR47649:SF1">
    <property type="entry name" value="RIBONUCLEASE D"/>
    <property type="match status" value="1"/>
</dbReference>
<dbReference type="PROSITE" id="PS50967">
    <property type="entry name" value="HRDC"/>
    <property type="match status" value="1"/>
</dbReference>
<dbReference type="SUPFAM" id="SSF47819">
    <property type="entry name" value="HRDC-like"/>
    <property type="match status" value="2"/>
</dbReference>
<dbReference type="PANTHER" id="PTHR47649">
    <property type="entry name" value="RIBONUCLEASE D"/>
    <property type="match status" value="1"/>
</dbReference>
<evidence type="ECO:0000313" key="8">
    <source>
        <dbReference type="EMBL" id="AFJ46871.1"/>
    </source>
</evidence>
<dbReference type="InterPro" id="IPR002562">
    <property type="entry name" value="3'-5'_exonuclease_dom"/>
</dbReference>
<accession>I2B8L7</accession>
<dbReference type="Pfam" id="PF00570">
    <property type="entry name" value="HRDC"/>
    <property type="match status" value="1"/>
</dbReference>
<comment type="similarity">
    <text evidence="6">Belongs to the RNase D family.</text>
</comment>
<comment type="subcellular location">
    <subcellularLocation>
        <location evidence="6">Cytoplasm</location>
    </subcellularLocation>
</comment>
<evidence type="ECO:0000256" key="4">
    <source>
        <dbReference type="ARBA" id="ARBA00022801"/>
    </source>
</evidence>
<dbReference type="EC" id="3.1.13.5" evidence="6"/>
<keyword evidence="9" id="KW-1185">Reference proteome</keyword>
<dbReference type="GO" id="GO:0003676">
    <property type="term" value="F:nucleic acid binding"/>
    <property type="evidence" value="ECO:0007669"/>
    <property type="project" value="InterPro"/>
</dbReference>
<dbReference type="InterPro" id="IPR051086">
    <property type="entry name" value="RNase_D-like"/>
</dbReference>
<dbReference type="EMBL" id="CP001560">
    <property type="protein sequence ID" value="AFJ46871.1"/>
    <property type="molecule type" value="Genomic_DNA"/>
</dbReference>
<name>I2B8L7_SHIBC</name>
<protein>
    <recommendedName>
        <fullName evidence="6">Ribonuclease D</fullName>
        <shortName evidence="6">RNase D</shortName>
        <ecNumber evidence="6">3.1.13.5</ecNumber>
    </recommendedName>
</protein>
<dbReference type="GO" id="GO:0033890">
    <property type="term" value="F:ribonuclease D activity"/>
    <property type="evidence" value="ECO:0007669"/>
    <property type="project" value="UniProtKB-UniRule"/>
</dbReference>
<dbReference type="Proteomes" id="UP000001955">
    <property type="component" value="Chromosome"/>
</dbReference>
<keyword evidence="5 6" id="KW-0269">Exonuclease</keyword>
<dbReference type="GO" id="GO:0005737">
    <property type="term" value="C:cytoplasm"/>
    <property type="evidence" value="ECO:0007669"/>
    <property type="project" value="UniProtKB-SubCell"/>
</dbReference>
<evidence type="ECO:0000313" key="9">
    <source>
        <dbReference type="Proteomes" id="UP000001955"/>
    </source>
</evidence>
<dbReference type="GO" id="GO:0000166">
    <property type="term" value="F:nucleotide binding"/>
    <property type="evidence" value="ECO:0007669"/>
    <property type="project" value="InterPro"/>
</dbReference>
<dbReference type="CDD" id="cd06142">
    <property type="entry name" value="RNaseD_exo"/>
    <property type="match status" value="1"/>
</dbReference>
<dbReference type="HAMAP" id="MF_01899">
    <property type="entry name" value="RNase_D"/>
    <property type="match status" value="1"/>
</dbReference>
<dbReference type="InterPro" id="IPR036397">
    <property type="entry name" value="RNaseH_sf"/>
</dbReference>
<sequence>MLNYQMITTNEALAEVCQAARQFPVLTLDTEFVRTRTYYPQLGLIQLYDSERISLIDPLAISDWSPFKALLADRNVTKILHAGSEDLEVFANSFGMMPDPMIDTQVLAAFCGRPLSCGFATLVEAYCGVVLDKSESRTDWLARPLTERQCEYAAGDVYWLLPIARKLIDETQTSGWMDAAMDECRLMMARRADVLDPQEAWREIGNAWQLRTRQLGCLQLLASWRLRKARERDMAVNFIVREEHLWQVARYMPGSLGELSSLGLAGNEIRFHGKTLLALVEQANALPEEALPAAMENLVDMPGYRKAFKAIKALVQQVSEQKGVSAELLASRRQINQLLNWHWKIKPQSMPPELISGWRNRLLGEQLITLLKDY</sequence>
<dbReference type="STRING" id="630626.EBL_c17770"/>
<dbReference type="SUPFAM" id="SSF53098">
    <property type="entry name" value="Ribonuclease H-like"/>
    <property type="match status" value="1"/>
</dbReference>
<dbReference type="SMART" id="SM00341">
    <property type="entry name" value="HRDC"/>
    <property type="match status" value="1"/>
</dbReference>
<feature type="domain" description="HRDC" evidence="7">
    <location>
        <begin position="211"/>
        <end position="290"/>
    </location>
</feature>
<dbReference type="GO" id="GO:0042780">
    <property type="term" value="P:tRNA 3'-end processing"/>
    <property type="evidence" value="ECO:0007669"/>
    <property type="project" value="UniProtKB-UniRule"/>
</dbReference>
<accession>K6W0K8</accession>
<proteinExistence type="inferred from homology"/>
<evidence type="ECO:0000256" key="3">
    <source>
        <dbReference type="ARBA" id="ARBA00022722"/>
    </source>
</evidence>
<dbReference type="NCBIfam" id="NF008089">
    <property type="entry name" value="PRK10829.1"/>
    <property type="match status" value="1"/>
</dbReference>
<evidence type="ECO:0000256" key="5">
    <source>
        <dbReference type="ARBA" id="ARBA00022839"/>
    </source>
</evidence>
<dbReference type="NCBIfam" id="TIGR01388">
    <property type="entry name" value="rnd"/>
    <property type="match status" value="1"/>
</dbReference>
<dbReference type="Pfam" id="PF21293">
    <property type="entry name" value="RNAseD_HRDC_C"/>
    <property type="match status" value="1"/>
</dbReference>
<evidence type="ECO:0000256" key="2">
    <source>
        <dbReference type="ARBA" id="ARBA00022694"/>
    </source>
</evidence>
<evidence type="ECO:0000256" key="1">
    <source>
        <dbReference type="ARBA" id="ARBA00022490"/>
    </source>
</evidence>
<gene>
    <name evidence="6" type="primary">rnd</name>
    <name evidence="8" type="ordered locus">EBL_c17770</name>
</gene>
<keyword evidence="4 6" id="KW-0378">Hydrolase</keyword>
<dbReference type="SMART" id="SM00474">
    <property type="entry name" value="35EXOc"/>
    <property type="match status" value="1"/>
</dbReference>
<dbReference type="Gene3D" id="3.30.420.10">
    <property type="entry name" value="Ribonuclease H-like superfamily/Ribonuclease H"/>
    <property type="match status" value="1"/>
</dbReference>
<comment type="cofactor">
    <cofactor evidence="6">
        <name>a divalent metal cation</name>
        <dbReference type="ChEBI" id="CHEBI:60240"/>
    </cofactor>
</comment>
<dbReference type="InterPro" id="IPR012337">
    <property type="entry name" value="RNaseH-like_sf"/>
</dbReference>
<dbReference type="InterPro" id="IPR002121">
    <property type="entry name" value="HRDC_dom"/>
</dbReference>
<dbReference type="PATRIC" id="fig|630626.3.peg.1719"/>
<comment type="function">
    <text evidence="6">Exonuclease involved in the 3' processing of various precursor tRNAs. Initiates hydrolysis at the 3'-terminus of an RNA molecule and releases 5'-mononucleotides.</text>
</comment>
<dbReference type="AlphaFoldDB" id="I2B8L7"/>
<dbReference type="HOGENOM" id="CLU_042387_0_1_6"/>
<evidence type="ECO:0000256" key="6">
    <source>
        <dbReference type="HAMAP-Rule" id="MF_01899"/>
    </source>
</evidence>
<reference evidence="8 9" key="1">
    <citation type="journal article" date="2012" name="J. Bacteriol.">
        <title>Complete genome sequence of the B12-producing Shimwellia blattae strain DSM 4481, isolated from a cockroach.</title>
        <authorList>
            <person name="Brzuszkiewicz E."/>
            <person name="Waschkowitz T."/>
            <person name="Wiezer A."/>
            <person name="Daniel R."/>
        </authorList>
    </citation>
    <scope>NUCLEOTIDE SEQUENCE [LARGE SCALE GENOMIC DNA]</scope>
    <source>
        <strain evidence="9">ATCC 29907 / DSM 4481 / JCM 1650 / NBRC 105725 / CDC 9005-74</strain>
    </source>
</reference>